<dbReference type="InterPro" id="IPR047777">
    <property type="entry name" value="LapA-like_RM"/>
</dbReference>
<evidence type="ECO:0000313" key="5">
    <source>
        <dbReference type="Proteomes" id="UP000016562"/>
    </source>
</evidence>
<comment type="caution">
    <text evidence="4">The sequence shown here is derived from an EMBL/GenBank/DDBJ whole genome shotgun (WGS) entry which is preliminary data.</text>
</comment>
<dbReference type="SUPFAM" id="SSF51120">
    <property type="entry name" value="beta-Roll"/>
    <property type="match status" value="1"/>
</dbReference>
<gene>
    <name evidence="4" type="ORF">VEZ01S_21_01090</name>
</gene>
<proteinExistence type="predicted"/>
<dbReference type="InterPro" id="IPR018511">
    <property type="entry name" value="Hemolysin-typ_Ca-bd_CS"/>
</dbReference>
<dbReference type="RefSeq" id="WP_021713693.1">
    <property type="nucleotide sequence ID" value="NZ_BATM01000021.1"/>
</dbReference>
<dbReference type="NCBIfam" id="TIGR03661">
    <property type="entry name" value="T1SS_VCA0849"/>
    <property type="match status" value="1"/>
</dbReference>
<name>U3B1Y9_9VIBR</name>
<evidence type="ECO:0000259" key="3">
    <source>
        <dbReference type="PROSITE" id="PS50268"/>
    </source>
</evidence>
<dbReference type="InterPro" id="IPR002126">
    <property type="entry name" value="Cadherin-like_dom"/>
</dbReference>
<dbReference type="NCBIfam" id="NF033682">
    <property type="entry name" value="retention_LapA"/>
    <property type="match status" value="1"/>
</dbReference>
<keyword evidence="1" id="KW-0106">Calcium</keyword>
<organism evidence="4 5">
    <name type="scientific">Vibrio ezurae NBRC 102218</name>
    <dbReference type="NCBI Taxonomy" id="1219080"/>
    <lineage>
        <taxon>Bacteria</taxon>
        <taxon>Pseudomonadati</taxon>
        <taxon>Pseudomonadota</taxon>
        <taxon>Gammaproteobacteria</taxon>
        <taxon>Vibrionales</taxon>
        <taxon>Vibrionaceae</taxon>
        <taxon>Vibrio</taxon>
    </lineage>
</organism>
<dbReference type="InterPro" id="IPR011049">
    <property type="entry name" value="Serralysin-like_metalloprot_C"/>
</dbReference>
<dbReference type="EMBL" id="BATM01000021">
    <property type="protein sequence ID" value="GAD79985.1"/>
    <property type="molecule type" value="Genomic_DNA"/>
</dbReference>
<dbReference type="InterPro" id="IPR019960">
    <property type="entry name" value="T1SS_VCA0849"/>
</dbReference>
<feature type="compositionally biased region" description="Polar residues" evidence="2">
    <location>
        <begin position="4135"/>
        <end position="4145"/>
    </location>
</feature>
<dbReference type="eggNOG" id="COG3210">
    <property type="taxonomic scope" value="Bacteria"/>
</dbReference>
<dbReference type="PROSITE" id="PS50268">
    <property type="entry name" value="CADHERIN_2"/>
    <property type="match status" value="1"/>
</dbReference>
<dbReference type="STRING" id="1219080.VEZ01S_21_01090"/>
<feature type="region of interest" description="Disordered" evidence="2">
    <location>
        <begin position="3256"/>
        <end position="3276"/>
    </location>
</feature>
<accession>U3B1Y9</accession>
<dbReference type="GO" id="GO:0016020">
    <property type="term" value="C:membrane"/>
    <property type="evidence" value="ECO:0007669"/>
    <property type="project" value="InterPro"/>
</dbReference>
<dbReference type="InterPro" id="IPR043824">
    <property type="entry name" value="DUF5801"/>
</dbReference>
<dbReference type="Pfam" id="PF00353">
    <property type="entry name" value="HemolysinCabind"/>
    <property type="match status" value="1"/>
</dbReference>
<dbReference type="OrthoDB" id="5649378at2"/>
<evidence type="ECO:0000313" key="4">
    <source>
        <dbReference type="EMBL" id="GAD79985.1"/>
    </source>
</evidence>
<dbReference type="eggNOG" id="COG2931">
    <property type="taxonomic scope" value="Bacteria"/>
</dbReference>
<dbReference type="Pfam" id="PF19116">
    <property type="entry name" value="DUF5801"/>
    <property type="match status" value="1"/>
</dbReference>
<reference evidence="4 5" key="1">
    <citation type="submission" date="2013-09" db="EMBL/GenBank/DDBJ databases">
        <title>Whole genome shotgun sequence of Vibrio ezurae NBRC 102218.</title>
        <authorList>
            <person name="Yoshida I."/>
            <person name="Hosoyama A."/>
            <person name="Numata M."/>
            <person name="Hashimoto M."/>
            <person name="Hosoyama Y."/>
            <person name="Tsuchikane K."/>
            <person name="Noguchi M."/>
            <person name="Hirakata S."/>
            <person name="Ichikawa N."/>
            <person name="Ohji S."/>
            <person name="Yamazoe A."/>
            <person name="Fujita N."/>
        </authorList>
    </citation>
    <scope>NUCLEOTIDE SEQUENCE [LARGE SCALE GENOMIC DNA]</scope>
    <source>
        <strain evidence="4 5">NBRC 102218</strain>
    </source>
</reference>
<evidence type="ECO:0000256" key="2">
    <source>
        <dbReference type="SAM" id="MobiDB-lite"/>
    </source>
</evidence>
<dbReference type="GO" id="GO:0005509">
    <property type="term" value="F:calcium ion binding"/>
    <property type="evidence" value="ECO:0007669"/>
    <property type="project" value="InterPro"/>
</dbReference>
<dbReference type="GO" id="GO:0007156">
    <property type="term" value="P:homophilic cell adhesion via plasma membrane adhesion molecules"/>
    <property type="evidence" value="ECO:0007669"/>
    <property type="project" value="InterPro"/>
</dbReference>
<keyword evidence="5" id="KW-1185">Reference proteome</keyword>
<protein>
    <recommendedName>
        <fullName evidence="3">Cadherin domain-containing protein</fullName>
    </recommendedName>
</protein>
<dbReference type="Proteomes" id="UP000016562">
    <property type="component" value="Unassembled WGS sequence"/>
</dbReference>
<dbReference type="InterPro" id="IPR001343">
    <property type="entry name" value="Hemolysn_Ca-bd"/>
</dbReference>
<feature type="region of interest" description="Disordered" evidence="2">
    <location>
        <begin position="4122"/>
        <end position="4150"/>
    </location>
</feature>
<evidence type="ECO:0000256" key="1">
    <source>
        <dbReference type="ARBA" id="ARBA00022837"/>
    </source>
</evidence>
<feature type="region of interest" description="Disordered" evidence="2">
    <location>
        <begin position="3828"/>
        <end position="3852"/>
    </location>
</feature>
<feature type="domain" description="Cadherin" evidence="3">
    <location>
        <begin position="1061"/>
        <end position="1187"/>
    </location>
</feature>
<dbReference type="PROSITE" id="PS00330">
    <property type="entry name" value="HEMOLYSIN_CALCIUM"/>
    <property type="match status" value="2"/>
</dbReference>
<sequence length="6582" mass="693238">MKEQVLITDVSVVEAVGNSVVINASSPAKPIKKGDTLQKGDVLLIGEDAKVMVQYGAKAEIFTQNCAVCVASVGPEQSSLLASSNLSASLELQDHPSQYSEQEIAAVQQAISRGADPSEVLDFLAAGNNNDDAQNSANGGFVSVEMNRAETRPETGFETDGVDIAGENLADDSLTINFAEGGGEINTAVVEGSLTTNTYPQTTVGSVVVEQATFALDPDTFTVVPLDVDAVLAELNAHISSGGEAVSFVYDEGLNALVGTLNGLEVISFTIAETVLDSGIELSVTTLVSQPIDHVDVNGQYVSIANDQLSVNFAITGEDISGFELIDPVQFSVVVSDGDNAIIDAVVSDEIESNGASVNAISGELYQLGSDGLDTVVFDAESLALFDGLLSNNSQTQVQLSDDGTTLTVVLRDDPLSKVFEITLDRNGGYSLQAFQAIEQNSLETLSVALPVTVTDNDGDITKGFLTLGLTDGNDLTINSVIAPTANEDEIGITSPSSSGDIGLIQGSDNVESITIAPSVLLDSVWNQLTSNGEATGLRLEESTVQQNGVGDLVKDKLVVYLKSDPSSVVLEVIVNVDGTYQVYLKQALDQDSQNLTSLDVPVIAVDTDGDSKQETISLEIADGSDPTGQDSLLDYIEIEDEFSTSREIVFSQGSDKIADISFEASVVDDATWQGIVSNGEQTSVTFVDNKTIQVNTVNGDPVLLVTIDNTGKYTLTQYRAIEQDTDVLNLIIPTTATDTDGDSVTQNITITVRDNISPTGDPSEVSYAETGSVGQANQGQIDFSVFSDAIETVQFLPSSIVAPIWADLTSNGEETSVSLSSDGTVLTVSTATQDVLIVSIGVDGSYSIVQNAGLDHPSAGDLSDNLLVLPINVLATDYDGDTASNVISIDITDGADPQAANSSIQYIELGEIVRTVSAQVVITKGSDAIDTVVIDPEIINDPDWLGITSGDLDTELRVDGNALTVYYLDADNNEVQVLNVSIALDGTYTVVQSKPIDQDPTTDSILLDIPVLVTDTDQDTANANISLTIIDGAPPLVSDKTIAFTEKATEQSFYDQFLIVVADDPIETVVFNVDALNADPIWDGLVSNDLPLSFSLSNNNALLTLYVTGDTSNKVLEVELEDLAGNFRVTQFQALDHSVLETLLLDLRVDVFDTDALDSEPQIANIRIEITDGDNATITPSTAPLITETGQEITVSGTVNVQQGSDDVFSVVFDKTSIENDTDWTGLLSNNSSLEVSVTGNNLAVYVSGDSSNLVLEATINADGSYTVTQYQALEHNGTDSISLTLPVIVTDTDNDSVFTDISLQIEDGDDPVIVNANVELFDDATDTPTAATGNVGLVVGSDVIESMNVTLTDAELAAWSNIESNGQATTLEVASGQLLLTLGDGSEVLKLEIGLDGQYSVTQFLPIDQPASNQNLLSVTVTATDADQDADSSVISITINDGVDPTSTASVSTPLDENDINDPDQVAKTGNIGLTDGVDDFASVVFNASVEQDATWLVLRSDNQATEVKLSDDGTTLVVHLQGDETAIVLTATINFDGSYSIQQLRALEQDVDSNVNDLTLQVDATDTDGDVTSTTISVPVTDGADPSIVNDAITVEEDQIGDPDIQPQQGDLGLVKGTDLVESVVIDDSVLTNLDWTSITSNGNGVTLELSSTNQLNVDDTLLISRTDNDAPVLKIIVNIDGTYSIELFEPIDQLGDQLSGDSVTLSLPVSANDADGDSSQANIIVTVNDGADPSGVDSTVDLQETTGVVSEGNQIVFSAGSEDIADISFDPDVVLDSVWNGLQTNGEGVTVALTDSKTLVVSSVSGAEVLKVVIDNEGNYLVTQSKPIEQDSTTDLTKLILPVIASDSDGDSGTADIIINITDNIAPSAPLSPIAYIETGESGQTNTGNILFTPGSDAVETLVIDDSVESDAIWGALTSNGVATDLTLDATGKVLTLSTSSGVDVLVLTLADDGSYSLVQNAALDQFAASDISELLVPVIATDYDQDSNSANISIKITDGDNATVEASSISLDEDGVAINTATDTGSINLQKGSDAIKSVEFTLSDAQQTAWESLTSNGQDTQLVITSNGLTVQLTDGTPVLTLTIDISGSYTVTQLQALDQTADVNALQVGVAVTDTDLDVVATTIDITINDGDEFALSVDEALWNEDSIGEALVLPITGSLGYQGSDAISSVALELSPEQLSAWQSITSNGEATVLTITDTGITVTTLGGDDVLVISVDTDGTYTLNQLASIDQDENDALNPDTLVLDVGVAVTDTDGDVTRAPISFSISDGTDPVIVNDIADLLENDIGDVTKQPFAGDLSLDAGSDAVVSIAINEDVVALDSPWQDLTSNGLATNVALSSTHQSGINDTLTVSLADGTVVMKVIVGIDGLYSIDLREPLDQDINNLTQLSISVDVKDSDLDVSSATISVKVTDGTDPSGSNSEIILNEISGVQSDSGQIDFVAGSEDIQSLSFNPDVALDATWNGLLSEGLATDVVLSNSNKTLTVIVDGDPDQKVLEVTIDDDGEYVVTQFQPIEQDALSNLTNLILPVLAKDSDGDSGTANINIKINDAGNPVGSDINVNFKEEGLPLEISDQQMVFTPASDSIETYQLDASSIAVDAWNNLTSNGAATSVSISGNTLSVILADGSDAVVLQLVLADDGSFSVKQNLPLDQDVTSNVNELSVSVIATDFDGDSDSADIKLKITDGIDPEILDATLNFVEVIDGSSFTGTMTINKGIDDIASVKFADLADDSPWHSITSDAQPTDLSINTDKTEITVYKDGDISQLVLVVKIAADGTYTITEYDAVDQPVDGPLALELDVVVTDTDLDVDTGTLKLNIFDGADPVVLDGAIDIVEISGEQTFYESFVITQGTDEIVAVTFGDSIETAVEWSGLVSNDLATSVTVTNSPNNNLPGNTLITVYIGNDPTNKVLEVEILDLEGSYRVTQFQALDHESLEKLLLDIPIFVEDSDDQTDPVEAKIALTISDGDDPALSSDTQAWNEDDIGVAFPIFSDLNLVTGSDDISSVRFELTTDQRSALENLTSNDLATDVVVTDKSIVVSQSGQDVLVVTLKDDGSYSIEQKRPLDQDATDKTNLVFDVVVADSDGDDNIDPITNRPPSVIDITITDGSVIESDDATLTWDEDDIGVAGYEVEGDLNYQGSDAIDTAVISLTTAQLTAWQAITVNGQSTTLEQTDQALIVRSAGVVALQLTLNSDGTFKLEQFLAVDQANSGGDETSLSAGVVFTDTDGDTANSTITVTIDDGTDIKSTDATEGWNEDERGTDTQPIEGDIGLTLGADVLASLDFVFNAAQQTQWQSITSNGRATSLVVSERSIEVFDGTTLVLSMSMDSAGNYNIEQFAAIDQSADNDLLELSVGVSAIDADNDETLSEIVLEIEDGADIGLTAYTVRINDNSLDVTPSIGDLDLTDGSDALVNLAFNLANGQLNQLGALTSNGKATEYTITEENTLITLSLSEAPNTSVLTIKLNQDGTYVVDQIQAIDQTASNDRYILNLNVDATDTDGDVTSVNARVRIDDGDDLTFTDAAISLQWNENNITGGVDFPVTGDMGLTQRADAIASVVFSLSSSQQSAWDGLTSNGIDTKVVISADGQTFSLVTDDTNLTPVFVGTIDIDGKYSFEQLQALDQVASDDFNRLGVTVEATDSDNDTVTKEISINIEDGTDPNSDDQVTPVDENLILDPDAAPVTGSVDLVKGIDAVATVKFDASLSTDLAWGSLLSNNQAVGLLLSADGTTFTVHIAGDTSDVVLVASINIDGSYSIEQLQALEQDNTALDINDLTLIVNATDTDGDVSTAEINVKIADGTDPQVNVAPAVTLVESSIDQGDTGVPPIQGGKDPDANLESASSSVTYLQGSDDVEAFYLDTANVSATFVDGSGDVALTYQGQPITFIVVAGGYMGVASVNGQQLDILSIQINNDLTSADFGQFDFELIRAIDHPISGPDTNPDSADTLNIVLPIYVQDMDGDNSPTKDLVVSVVDDVPEVIEKSFTVTEGDASSTINVLKQSGLETQGADDGALTQIQIGSTVISIDPSAGFQSFNLYSDGSDPANPVDADSLMGVLEVHPDGRIRFTAEDDVKQTGDFVAIDVQVTATDGDGDTSTKAINIQVDDITSQITSTGASGSEDAGRSVTQNDTNAQDNLPVGDAPIKVNISVNTDDFDNNEQLGAITVKGVDATEGDFYYFNGTNYVALTVSGSEVTLSKDQLMVSTLDNENWNVENLFFVPARNQGSEGTDYTYDISVEVYRNNALSETLDGSLDVEIKAIADSATWEPSAGNFEVTVDEDGDDAILQILAQTQDQDGSETITYEVSFVEELGHQLLIDGVVQTPNGFGLFIISADDIGKVTVNPTDNWSGTISVKVVAITTESDANALVPEARSEERFFSIKVNPIADDGAMVLTRIQLEEDTTTNLDQHIKLSPSQDLDGSEQLLVQISGLADSNGNLATLTWLGDPADNPINEISAGVYEIPYDMLSQVQFTPYLNSNVDFNMTVVGIIRDFAQQLENIDETTGTGTSVTVSNDRIIDSRPLVVDLKGVADFPTINIDGLGDTWLPILDDAGNAAGVETLIDENTDVPLNFKVFSGELADTPLDDSESVTVLISNIPDGVKVLDSENNEVDLLFVGYDAAGGPIYQANLTEAGVDTGIVLRPIPSFTGNIDLTATLVVTENDGDTTIIEGDILIKVQPVIDAKDGYQRTSTGDEDSFIEIDWHPSNADYPDSDEVIQLVTLTGFPEGSEVRVNGVITTIGVDGLLVISDSNGLRELLDGSAIVEVKPPTDDSSDFQLSVSIEVSEEDYEFTDGQAEYENTATTIINGTLDIVVRPVVESDANLSVTDLANQLIGDTSNPIIADANGMINFTINEVKDDAYSVNFADSDVTQTEQDALDKLAADPGATLTPEEQQELAQNPDEMIEELVVDFGTVDQDILDQLVIIGAVNNGDGKWVVTDEDDFTIVAPSGLKIAGDGDDAFSDLTITFIALVYDTGEEGEESARVQKQTDVTLRFPENVVVNDSIAAEVITNTDSDDIIIGTEDTNIRLGQQIMDKGILATTADKDDVADLLTLVFSQADLHGFSILGAEYDYTTAEYVFKGSVDESGAILGLENLILVPAEDYAGDVLIEFTAITTDTQSGDEKYHPLSIPVAISPVVETTQTFTISVNGTSGLDANFAPIDEGGTEVYQDDIAYEDGIIHLQIGVESTDIDSAADRGVEHFQTVTIALKDATEGVLIDLNGNEVSAFTLTYDSNNPSAIEDFLQDVQFKPAENFPTGDDDNLVELTISGTLRDATEFDQTSTYDHPSNVDSDVAFSGELSFEVTPVVDSIIVDGGDKSNKIVVTGNEDTPIFLDQIQGTPFTISLKDNDGSEEFVSLRISGVPDDFLVSSSSASDPDGFTVKNNGDGFWTIQLNNPSVTSVSFADLEITPAEQFSGTVDLGIIAFTQEKLLGVPVEHNANFTLVVNPVADAVDTAIVDSASGIESEDIEIKINAQIIDDEYSLAGIVDEESAPEILRVTVLDVPDGASIRLFDGTSFVDNGDGSWTLDINAQQLESIFFNSGDNNATNWNPSQIKIQVQSVEYDFNGVEYTNPDAITEQVVDLTIQEANDQPLFGGVTPIDAIEDNEYIIDNLSISDVDEVDDPDAIYTFIISVESGLLNFQDGAETLFGVQLTPASDTAATSITVEGTIANINAALQDGVRFNPDSNFNGDVKASIFVDDGGNFGIAAEPTENSTDFIITVQPENDQPLFAAIADEAVDEEGTVLIDSIQISDIDQGESPSTQFSVTLEVDAGAGNFSFSSAPTGVVVTPATGSTIVLTGTLADINAALATGVQFTPETDVTGTLPVTVTVNDGANGGIVDAGDSTTSSTNQVTFDVVVSPVNDDPIITGVSDVSTDEDAAVRISGIQIDDPDLADDATTDYVVSIEVTDGQLDFDAVDKTAFPGQIEITNNKIVITGLADDVNTLLSAGVLFSPSSDYIGTVSATVTVSDGGNIGSGGTLTATDSFDITVNAQNDAPDISDLPTLTTDEDSDLLITNIQISDIDETDAPDAIYNVTIDVESGLLSFLSDVENTYGITIVTATLPATSVEISGSISQINAALANGINFAPQSDNFGSVKTTVLVEDNGNFGVVNDPKSQTKEFDIEVVAVNDDPITTLPADITVDEGGTTKVEGIQVSDVDYVGSNANADIEVLLSVNIGTVNIVTTNLAVTITDNDSSSVTLSGPIDEVNAVLAQSDALQGVFYSNPQYTNSAELTIVTRDNGIFDDAGANAQDSDVVTINITPVANAPTLTLNSENQRSLNTVISESALASRVVPLLGLMAALTDASETLTIEVRGLDSALVVQSASGSAVAGDDEGTWVLDATALTDAVIVLNDPLVFPTDAVSFDVVAISNESDLTLTAESSAVSYTVAIVTDGNELDASLATGASTLIDDDQGSTLRGSDFDDELIGGDGNDILIGGLGSDILTGGDGADMFMWDEVDDAQVDVITDFNLAEGDQVDLVGVLDELESGATLDDLLVNFDDQQNLTATLIENSDDVQVEVSSDTESQSILIKGLNDQLNYGGDPDKDLLTTMFENQVFKYGGN</sequence>